<dbReference type="SUPFAM" id="SSF51735">
    <property type="entry name" value="NAD(P)-binding Rossmann-fold domains"/>
    <property type="match status" value="2"/>
</dbReference>
<keyword evidence="2" id="KW-0479">Metal-binding</keyword>
<dbReference type="PANTHER" id="PTHR43880:SF12">
    <property type="entry name" value="ALCOHOL DEHYDROGENASE CLASS-3"/>
    <property type="match status" value="1"/>
</dbReference>
<keyword evidence="3" id="KW-0862">Zinc</keyword>
<evidence type="ECO:0000313" key="6">
    <source>
        <dbReference type="Proteomes" id="UP001321473"/>
    </source>
</evidence>
<accession>A0AAQ4DZG2</accession>
<dbReference type="GO" id="GO:0005829">
    <property type="term" value="C:cytosol"/>
    <property type="evidence" value="ECO:0007669"/>
    <property type="project" value="TreeGrafter"/>
</dbReference>
<dbReference type="GO" id="GO:0046294">
    <property type="term" value="P:formaldehyde catabolic process"/>
    <property type="evidence" value="ECO:0007669"/>
    <property type="project" value="TreeGrafter"/>
</dbReference>
<keyword evidence="4" id="KW-0520">NAD</keyword>
<evidence type="ECO:0000313" key="5">
    <source>
        <dbReference type="EMBL" id="KAK8767852.1"/>
    </source>
</evidence>
<dbReference type="GO" id="GO:0051903">
    <property type="term" value="F:S-(hydroxymethyl)glutathione dehydrogenase [NAD(P)+] activity"/>
    <property type="evidence" value="ECO:0007669"/>
    <property type="project" value="TreeGrafter"/>
</dbReference>
<organism evidence="5 6">
    <name type="scientific">Amblyomma americanum</name>
    <name type="common">Lone star tick</name>
    <dbReference type="NCBI Taxonomy" id="6943"/>
    <lineage>
        <taxon>Eukaryota</taxon>
        <taxon>Metazoa</taxon>
        <taxon>Ecdysozoa</taxon>
        <taxon>Arthropoda</taxon>
        <taxon>Chelicerata</taxon>
        <taxon>Arachnida</taxon>
        <taxon>Acari</taxon>
        <taxon>Parasitiformes</taxon>
        <taxon>Ixodida</taxon>
        <taxon>Ixodoidea</taxon>
        <taxon>Ixodidae</taxon>
        <taxon>Amblyomminae</taxon>
        <taxon>Amblyomma</taxon>
    </lineage>
</organism>
<dbReference type="GO" id="GO:0008270">
    <property type="term" value="F:zinc ion binding"/>
    <property type="evidence" value="ECO:0007669"/>
    <property type="project" value="TreeGrafter"/>
</dbReference>
<protein>
    <submittedName>
        <fullName evidence="5">Uncharacterized protein</fullName>
    </submittedName>
</protein>
<keyword evidence="6" id="KW-1185">Reference proteome</keyword>
<dbReference type="AlphaFoldDB" id="A0AAQ4DZG2"/>
<evidence type="ECO:0000256" key="2">
    <source>
        <dbReference type="ARBA" id="ARBA00022723"/>
    </source>
</evidence>
<comment type="cofactor">
    <cofactor evidence="1">
        <name>Zn(2+)</name>
        <dbReference type="ChEBI" id="CHEBI:29105"/>
    </cofactor>
</comment>
<dbReference type="Gene3D" id="3.40.50.720">
    <property type="entry name" value="NAD(P)-binding Rossmann-like Domain"/>
    <property type="match status" value="2"/>
</dbReference>
<evidence type="ECO:0000256" key="1">
    <source>
        <dbReference type="ARBA" id="ARBA00001947"/>
    </source>
</evidence>
<dbReference type="SUPFAM" id="SSF50129">
    <property type="entry name" value="GroES-like"/>
    <property type="match status" value="2"/>
</dbReference>
<evidence type="ECO:0000256" key="4">
    <source>
        <dbReference type="ARBA" id="ARBA00023027"/>
    </source>
</evidence>
<proteinExistence type="predicted"/>
<dbReference type="Proteomes" id="UP001321473">
    <property type="component" value="Unassembled WGS sequence"/>
</dbReference>
<reference evidence="5 6" key="1">
    <citation type="journal article" date="2023" name="Arcadia Sci">
        <title>De novo assembly of a long-read Amblyomma americanum tick genome.</title>
        <authorList>
            <person name="Chou S."/>
            <person name="Poskanzer K.E."/>
            <person name="Rollins M."/>
            <person name="Thuy-Boun P.S."/>
        </authorList>
    </citation>
    <scope>NUCLEOTIDE SEQUENCE [LARGE SCALE GENOMIC DNA]</scope>
    <source>
        <strain evidence="5">F_SG_1</strain>
        <tissue evidence="5">Salivary glands</tissue>
    </source>
</reference>
<dbReference type="EMBL" id="JARKHS020024879">
    <property type="protein sequence ID" value="KAK8767852.1"/>
    <property type="molecule type" value="Genomic_DNA"/>
</dbReference>
<dbReference type="InterPro" id="IPR036291">
    <property type="entry name" value="NAD(P)-bd_dom_sf"/>
</dbReference>
<sequence>MITKESKVGIWGLGAVGLSAVMGAKERGAKTIIGIDINEANFPKGWKSVDQVPQLVVELYLDKKLKLDDLIPHRVHLERINDAFTFMQGGLSDQLCEARRLAQISIAAPLDKVWLLGCAVSRGYGAALNAAMITKESMVGIWGLGAVGLSAVMGAKERGAKTIIGIDINEAKFQKGWKSVDQVPQLVELYLNKKLKLDELIMHRVHLERINDAFTFMQGGLSRVLD</sequence>
<dbReference type="PANTHER" id="PTHR43880">
    <property type="entry name" value="ALCOHOL DEHYDROGENASE"/>
    <property type="match status" value="1"/>
</dbReference>
<dbReference type="InterPro" id="IPR011032">
    <property type="entry name" value="GroES-like_sf"/>
</dbReference>
<dbReference type="Gene3D" id="3.90.180.10">
    <property type="entry name" value="Medium-chain alcohol dehydrogenases, catalytic domain"/>
    <property type="match status" value="3"/>
</dbReference>
<comment type="caution">
    <text evidence="5">The sequence shown here is derived from an EMBL/GenBank/DDBJ whole genome shotgun (WGS) entry which is preliminary data.</text>
</comment>
<evidence type="ECO:0000256" key="3">
    <source>
        <dbReference type="ARBA" id="ARBA00022833"/>
    </source>
</evidence>
<name>A0AAQ4DZG2_AMBAM</name>
<gene>
    <name evidence="5" type="ORF">V5799_005367</name>
</gene>